<comment type="caution">
    <text evidence="2">The sequence shown here is derived from an EMBL/GenBank/DDBJ whole genome shotgun (WGS) entry which is preliminary data.</text>
</comment>
<organism evidence="2 3">
    <name type="scientific">Coccomyxa viridis</name>
    <dbReference type="NCBI Taxonomy" id="1274662"/>
    <lineage>
        <taxon>Eukaryota</taxon>
        <taxon>Viridiplantae</taxon>
        <taxon>Chlorophyta</taxon>
        <taxon>core chlorophytes</taxon>
        <taxon>Trebouxiophyceae</taxon>
        <taxon>Trebouxiophyceae incertae sedis</taxon>
        <taxon>Coccomyxaceae</taxon>
        <taxon>Coccomyxa</taxon>
    </lineage>
</organism>
<keyword evidence="3" id="KW-1185">Reference proteome</keyword>
<evidence type="ECO:0000313" key="2">
    <source>
        <dbReference type="EMBL" id="CAK0744200.1"/>
    </source>
</evidence>
<keyword evidence="1" id="KW-0812">Transmembrane</keyword>
<accession>A0AAV1HUA4</accession>
<dbReference type="AlphaFoldDB" id="A0AAV1HUA4"/>
<protein>
    <submittedName>
        <fullName evidence="2">Uncharacterized protein</fullName>
    </submittedName>
</protein>
<proteinExistence type="predicted"/>
<dbReference type="EMBL" id="CAUYUE010000002">
    <property type="protein sequence ID" value="CAK0744200.1"/>
    <property type="molecule type" value="Genomic_DNA"/>
</dbReference>
<evidence type="ECO:0000313" key="3">
    <source>
        <dbReference type="Proteomes" id="UP001314263"/>
    </source>
</evidence>
<keyword evidence="1" id="KW-0472">Membrane</keyword>
<name>A0AAV1HUA4_9CHLO</name>
<keyword evidence="1" id="KW-1133">Transmembrane helix</keyword>
<dbReference type="InterPro" id="IPR036410">
    <property type="entry name" value="HSP_DnaJ_Cys-rich_dom_sf"/>
</dbReference>
<feature type="transmembrane region" description="Helical" evidence="1">
    <location>
        <begin position="114"/>
        <end position="133"/>
    </location>
</feature>
<gene>
    <name evidence="2" type="ORF">CVIRNUC_001529</name>
</gene>
<dbReference type="Proteomes" id="UP001314263">
    <property type="component" value="Unassembled WGS sequence"/>
</dbReference>
<reference evidence="2 3" key="1">
    <citation type="submission" date="2023-10" db="EMBL/GenBank/DDBJ databases">
        <authorList>
            <person name="Maclean D."/>
            <person name="Macfadyen A."/>
        </authorList>
    </citation>
    <scope>NUCLEOTIDE SEQUENCE [LARGE SCALE GENOMIC DNA]</scope>
</reference>
<evidence type="ECO:0000256" key="1">
    <source>
        <dbReference type="SAM" id="Phobius"/>
    </source>
</evidence>
<sequence length="229" mass="24497">MHPARSSAGSLASHALQARTTDASCSLLPPKSQAQPLGCPSTRRAFFQKQPLATRPSRRRAGEFYCSGLGLGNAFNPAQAQDAAQMASMSRMFVGVQPLKSAFRGLARNARPSGPISVLLVLIALVSAAFAAIRARIVSNVRSCSACHGYGISRCSLCKGTGAVGWEGKWSHKEPCPLCVGKRFVECTSCGGHYHRPMFSHIHRTAMDVEDELEGRSQPTKVISGVLED</sequence>
<dbReference type="SUPFAM" id="SSF57938">
    <property type="entry name" value="DnaJ/Hsp40 cysteine-rich domain"/>
    <property type="match status" value="1"/>
</dbReference>